<evidence type="ECO:0000313" key="3">
    <source>
        <dbReference type="Proteomes" id="UP000253495"/>
    </source>
</evidence>
<dbReference type="Proteomes" id="UP000253495">
    <property type="component" value="Unassembled WGS sequence"/>
</dbReference>
<accession>A0A368VE11</accession>
<feature type="region of interest" description="Disordered" evidence="1">
    <location>
        <begin position="482"/>
        <end position="524"/>
    </location>
</feature>
<dbReference type="Pfam" id="PF13148">
    <property type="entry name" value="DUF3987"/>
    <property type="match status" value="1"/>
</dbReference>
<comment type="caution">
    <text evidence="2">The sequence shown here is derived from an EMBL/GenBank/DDBJ whole genome shotgun (WGS) entry which is preliminary data.</text>
</comment>
<proteinExistence type="predicted"/>
<organism evidence="2 3">
    <name type="scientific">Halopolyspora algeriensis</name>
    <dbReference type="NCBI Taxonomy" id="1500506"/>
    <lineage>
        <taxon>Bacteria</taxon>
        <taxon>Bacillati</taxon>
        <taxon>Actinomycetota</taxon>
        <taxon>Actinomycetes</taxon>
        <taxon>Actinomycetes incertae sedis</taxon>
        <taxon>Halopolyspora</taxon>
    </lineage>
</organism>
<evidence type="ECO:0000313" key="2">
    <source>
        <dbReference type="EMBL" id="RCW38480.1"/>
    </source>
</evidence>
<protein>
    <submittedName>
        <fullName evidence="2">Uncharacterized protein DUF3987</fullName>
    </submittedName>
</protein>
<dbReference type="AlphaFoldDB" id="A0A368VE11"/>
<name>A0A368VE11_9ACTN</name>
<feature type="compositionally biased region" description="Polar residues" evidence="1">
    <location>
        <begin position="514"/>
        <end position="524"/>
    </location>
</feature>
<dbReference type="InterPro" id="IPR025048">
    <property type="entry name" value="DUF3987"/>
</dbReference>
<keyword evidence="3" id="KW-1185">Reference proteome</keyword>
<gene>
    <name evidence="2" type="ORF">DFQ14_12223</name>
</gene>
<reference evidence="2 3" key="1">
    <citation type="submission" date="2018-07" db="EMBL/GenBank/DDBJ databases">
        <title>Genomic Encyclopedia of Type Strains, Phase III (KMG-III): the genomes of soil and plant-associated and newly described type strains.</title>
        <authorList>
            <person name="Whitman W."/>
        </authorList>
    </citation>
    <scope>NUCLEOTIDE SEQUENCE [LARGE SCALE GENOMIC DNA]</scope>
    <source>
        <strain evidence="2 3">CECT 8575</strain>
    </source>
</reference>
<feature type="region of interest" description="Disordered" evidence="1">
    <location>
        <begin position="1"/>
        <end position="32"/>
    </location>
</feature>
<dbReference type="OrthoDB" id="5150132at2"/>
<dbReference type="EMBL" id="QPJC01000022">
    <property type="protein sequence ID" value="RCW38480.1"/>
    <property type="molecule type" value="Genomic_DNA"/>
</dbReference>
<sequence length="524" mass="56923">MKPPELSTYGKAATAPQTMSTESTEPESGIDWGIPETIAKNAKTPLPHSGEPRPRRLWAMVDAVAEAYQVPRDMPLLLILAILAASVGGRRRVRVAPDWAEVLAVYTAVALPSGERKSPVLKALQTPLLEFEKQLAEEEAPRVARQRALRDTRAKAVEKLKNKGDTSASALADLDTAVQELEGTDIPAMPRLLADDSTPEAMASLMAEQGGRLGVLSAEGGLFSILAGRYTNGVPNLDLVLKSWSGDFCRVDRMSREPVTLSEPVLSIGLAVQPDILAGLAEAKQFRSTGLLARFLYALPESLVGNRKSEPDPVPEQVAADYSDAVKNLATSVRSSDVAEMKLSEPARALLNEYRDQIEPRLHPERGDLANIADWAVKLPGQLVRVAALFTLFDHPDATDVDEVAMCEALELAPYLVGHASAAFDSMTGRRSPLEPARAVLRWIQQKRLDKFTVRTAWRELSGQAWVGGTDDIREAIADLEEHGWVQPEPQPDKPKRGRPSEPYLVNPAAHSGNFGSTPRGGQS</sequence>
<evidence type="ECO:0000256" key="1">
    <source>
        <dbReference type="SAM" id="MobiDB-lite"/>
    </source>
</evidence>